<dbReference type="STRING" id="147645.A6J80_13550"/>
<dbReference type="Proteomes" id="UP000191257">
    <property type="component" value="Chromosome"/>
</dbReference>
<dbReference type="AlphaFoldDB" id="A0A1V0GTV3"/>
<protein>
    <submittedName>
        <fullName evidence="2">EAL domain-containing protein</fullName>
    </submittedName>
</protein>
<dbReference type="CDD" id="cd01948">
    <property type="entry name" value="EAL"/>
    <property type="match status" value="1"/>
</dbReference>
<dbReference type="GO" id="GO:0071111">
    <property type="term" value="F:cyclic-guanylate-specific phosphodiesterase activity"/>
    <property type="evidence" value="ECO:0007669"/>
    <property type="project" value="InterPro"/>
</dbReference>
<dbReference type="PANTHER" id="PTHR33121">
    <property type="entry name" value="CYCLIC DI-GMP PHOSPHODIESTERASE PDEF"/>
    <property type="match status" value="1"/>
</dbReference>
<evidence type="ECO:0000313" key="2">
    <source>
        <dbReference type="EMBL" id="ARC37271.1"/>
    </source>
</evidence>
<dbReference type="EMBL" id="CP020442">
    <property type="protein sequence ID" value="ARC37271.1"/>
    <property type="molecule type" value="Genomic_DNA"/>
</dbReference>
<dbReference type="InterPro" id="IPR035919">
    <property type="entry name" value="EAL_sf"/>
</dbReference>
<dbReference type="RefSeq" id="WP_080621856.1">
    <property type="nucleotide sequence ID" value="NZ_CAWMZI010000001.1"/>
</dbReference>
<accession>A0A1V0GTV3</accession>
<dbReference type="InterPro" id="IPR001633">
    <property type="entry name" value="EAL_dom"/>
</dbReference>
<name>A0A1V0GTV3_9RHOB</name>
<dbReference type="InterPro" id="IPR050706">
    <property type="entry name" value="Cyclic-di-GMP_PDE-like"/>
</dbReference>
<evidence type="ECO:0000313" key="3">
    <source>
        <dbReference type="Proteomes" id="UP000191257"/>
    </source>
</evidence>
<proteinExistence type="predicted"/>
<feature type="domain" description="EAL" evidence="1">
    <location>
        <begin position="161"/>
        <end position="417"/>
    </location>
</feature>
<dbReference type="Pfam" id="PF00563">
    <property type="entry name" value="EAL"/>
    <property type="match status" value="1"/>
</dbReference>
<dbReference type="KEGG" id="pye:A6J80_13550"/>
<keyword evidence="3" id="KW-1185">Reference proteome</keyword>
<reference evidence="2" key="1">
    <citation type="submission" date="2017-12" db="EMBL/GenBank/DDBJ databases">
        <title>FDA dAtabase for Regulatory Grade micrObial Sequences (FDA-ARGOS): Supporting development and validation of Infectious Disease Dx tests.</title>
        <authorList>
            <person name="Campos J."/>
            <person name="Goldberg B."/>
            <person name="Tallon L."/>
            <person name="Sadzewicz L."/>
            <person name="Sengamalay N."/>
            <person name="Ott S."/>
            <person name="Godinez A."/>
            <person name="Nagaraj S."/>
            <person name="Vyas G."/>
            <person name="Aluvathingal J."/>
            <person name="Nadendla S."/>
            <person name="Geyer C."/>
            <person name="Nandy P."/>
            <person name="Hobson J."/>
            <person name="Sichtig H."/>
        </authorList>
    </citation>
    <scope>NUCLEOTIDE SEQUENCE</scope>
    <source>
        <strain evidence="2">FDAARGOS_252</strain>
    </source>
</reference>
<dbReference type="SUPFAM" id="SSF141868">
    <property type="entry name" value="EAL domain-like"/>
    <property type="match status" value="1"/>
</dbReference>
<gene>
    <name evidence="2" type="ORF">A6J80_13550</name>
</gene>
<sequence length="430" mass="46245">MAYGINAAAARLRRLVGKAGGVVPPPAKTRAALVLRIENAEMLRASLGPRALDRLVEALALRLTAELRFVPQARFPGQTELYGLLAVRRSSALPGHLAQLGAICRSPVDLGEIRVTPVVNAVIVSDDGGRAGQAALYAFGRDALDACSPLTQGGQLRFVEYSREEPPLRAEPLFSPDQVQCRFQPQICCDTGRVVGLSVLAGIEHPELGPLDLADFQTRLSDEVLGAAQRAVLRQALSALRGWDRMGLQVPVVTLPLGDRVLADPAFTEAVLWELDRLELEPARLEIEVTEPIGRSGGRAPVVENLQRLCSNGCRIAIGDFGSGQAGLDDIRLLRVSRVRVGHGFTAGCDRRVDQQRMILAILALAEHLRLATLADGVATIDEKSFLSQIGFGAIQGRAVVPPQTAREMDEVLTALETSLPPQFGLSRRA</sequence>
<dbReference type="PROSITE" id="PS50883">
    <property type="entry name" value="EAL"/>
    <property type="match status" value="1"/>
</dbReference>
<organism evidence="2 3">
    <name type="scientific">Paracoccus yeei</name>
    <dbReference type="NCBI Taxonomy" id="147645"/>
    <lineage>
        <taxon>Bacteria</taxon>
        <taxon>Pseudomonadati</taxon>
        <taxon>Pseudomonadota</taxon>
        <taxon>Alphaproteobacteria</taxon>
        <taxon>Rhodobacterales</taxon>
        <taxon>Paracoccaceae</taxon>
        <taxon>Paracoccus</taxon>
    </lineage>
</organism>
<dbReference type="SMART" id="SM00052">
    <property type="entry name" value="EAL"/>
    <property type="match status" value="1"/>
</dbReference>
<dbReference type="Gene3D" id="3.20.20.450">
    <property type="entry name" value="EAL domain"/>
    <property type="match status" value="1"/>
</dbReference>
<dbReference type="eggNOG" id="COG2200">
    <property type="taxonomic scope" value="Bacteria"/>
</dbReference>
<evidence type="ECO:0000259" key="1">
    <source>
        <dbReference type="PROSITE" id="PS50883"/>
    </source>
</evidence>
<dbReference type="PANTHER" id="PTHR33121:SF70">
    <property type="entry name" value="SIGNALING PROTEIN YKOW"/>
    <property type="match status" value="1"/>
</dbReference>